<reference evidence="2" key="1">
    <citation type="journal article" date="2023" name="bioRxiv">
        <title>Improved chromosome-level genome assembly for marigold (Tagetes erecta).</title>
        <authorList>
            <person name="Jiang F."/>
            <person name="Yuan L."/>
            <person name="Wang S."/>
            <person name="Wang H."/>
            <person name="Xu D."/>
            <person name="Wang A."/>
            <person name="Fan W."/>
        </authorList>
    </citation>
    <scope>NUCLEOTIDE SEQUENCE</scope>
    <source>
        <strain evidence="2">WSJ</strain>
        <tissue evidence="2">Leaf</tissue>
    </source>
</reference>
<keyword evidence="3" id="KW-1185">Reference proteome</keyword>
<name>A0AAD8L8V5_TARER</name>
<proteinExistence type="predicted"/>
<evidence type="ECO:0000313" key="3">
    <source>
        <dbReference type="Proteomes" id="UP001229421"/>
    </source>
</evidence>
<evidence type="ECO:0000256" key="1">
    <source>
        <dbReference type="SAM" id="Phobius"/>
    </source>
</evidence>
<organism evidence="2 3">
    <name type="scientific">Tagetes erecta</name>
    <name type="common">African marigold</name>
    <dbReference type="NCBI Taxonomy" id="13708"/>
    <lineage>
        <taxon>Eukaryota</taxon>
        <taxon>Viridiplantae</taxon>
        <taxon>Streptophyta</taxon>
        <taxon>Embryophyta</taxon>
        <taxon>Tracheophyta</taxon>
        <taxon>Spermatophyta</taxon>
        <taxon>Magnoliopsida</taxon>
        <taxon>eudicotyledons</taxon>
        <taxon>Gunneridae</taxon>
        <taxon>Pentapetalae</taxon>
        <taxon>asterids</taxon>
        <taxon>campanulids</taxon>
        <taxon>Asterales</taxon>
        <taxon>Asteraceae</taxon>
        <taxon>Asteroideae</taxon>
        <taxon>Heliantheae alliance</taxon>
        <taxon>Tageteae</taxon>
        <taxon>Tagetes</taxon>
    </lineage>
</organism>
<feature type="transmembrane region" description="Helical" evidence="1">
    <location>
        <begin position="12"/>
        <end position="29"/>
    </location>
</feature>
<keyword evidence="1" id="KW-1133">Transmembrane helix</keyword>
<gene>
    <name evidence="2" type="ORF">QVD17_10925</name>
</gene>
<keyword evidence="1" id="KW-0812">Transmembrane</keyword>
<keyword evidence="1" id="KW-0472">Membrane</keyword>
<evidence type="ECO:0000313" key="2">
    <source>
        <dbReference type="EMBL" id="KAK1434007.1"/>
    </source>
</evidence>
<dbReference type="AlphaFoldDB" id="A0AAD8L8V5"/>
<dbReference type="Proteomes" id="UP001229421">
    <property type="component" value="Unassembled WGS sequence"/>
</dbReference>
<accession>A0AAD8L8V5</accession>
<sequence length="106" mass="12424">MSVEADQFFISLSVYFFYIRILYIIKIYVSVHERDPSLEDDPPKVKAEFNVKYQVTNPVVRQWPSVHSIPVAIACYWGQYMGSKCIFKCLIKETYNLCKTMLKKGN</sequence>
<protein>
    <submittedName>
        <fullName evidence="2">Uncharacterized protein</fullName>
    </submittedName>
</protein>
<dbReference type="EMBL" id="JAUHHV010000002">
    <property type="protein sequence ID" value="KAK1434007.1"/>
    <property type="molecule type" value="Genomic_DNA"/>
</dbReference>
<comment type="caution">
    <text evidence="2">The sequence shown here is derived from an EMBL/GenBank/DDBJ whole genome shotgun (WGS) entry which is preliminary data.</text>
</comment>